<reference evidence="3 4" key="1">
    <citation type="submission" date="2012-12" db="EMBL/GenBank/DDBJ databases">
        <title>Novel taxa of Listeriaceae from agricultural environments in the United States.</title>
        <authorList>
            <person name="den Bakker H.C."/>
            <person name="Allred A."/>
            <person name="Warchocki S."/>
            <person name="Wright E.M."/>
            <person name="Burrell A."/>
            <person name="Nightingale K.K."/>
            <person name="Kephart D."/>
            <person name="Wiedmann M."/>
        </authorList>
    </citation>
    <scope>NUCLEOTIDE SEQUENCE [LARGE SCALE GENOMIC DNA]</scope>
    <source>
        <strain evidence="3 4">FSL S10-1203</strain>
    </source>
</reference>
<comment type="caution">
    <text evidence="3">The sequence shown here is derived from an EMBL/GenBank/DDBJ whole genome shotgun (WGS) entry which is preliminary data.</text>
</comment>
<dbReference type="PATRIC" id="fig|1265822.4.peg.4025"/>
<evidence type="ECO:0008006" key="5">
    <source>
        <dbReference type="Google" id="ProtNLM"/>
    </source>
</evidence>
<sequence>MKINNTKWTQKMLTGALATSLLVLPLTGCGQGTSTDSKANTSEETKTEQVKSETEHSFKKCQL</sequence>
<name>W7DAW5_9LIST</name>
<proteinExistence type="predicted"/>
<evidence type="ECO:0000313" key="3">
    <source>
        <dbReference type="EMBL" id="EUJ44686.1"/>
    </source>
</evidence>
<protein>
    <recommendedName>
        <fullName evidence="5">Lipoprotein</fullName>
    </recommendedName>
</protein>
<dbReference type="EMBL" id="AODM01000082">
    <property type="protein sequence ID" value="EUJ44686.1"/>
    <property type="molecule type" value="Genomic_DNA"/>
</dbReference>
<feature type="signal peptide" evidence="2">
    <location>
        <begin position="1"/>
        <end position="28"/>
    </location>
</feature>
<evidence type="ECO:0000313" key="4">
    <source>
        <dbReference type="Proteomes" id="UP000019241"/>
    </source>
</evidence>
<gene>
    <name evidence="3" type="ORF">MCOL2_19701</name>
</gene>
<accession>W7DAW5</accession>
<organism evidence="3 4">
    <name type="scientific">Listeria fleischmannii FSL S10-1203</name>
    <dbReference type="NCBI Taxonomy" id="1265822"/>
    <lineage>
        <taxon>Bacteria</taxon>
        <taxon>Bacillati</taxon>
        <taxon>Bacillota</taxon>
        <taxon>Bacilli</taxon>
        <taxon>Bacillales</taxon>
        <taxon>Listeriaceae</taxon>
        <taxon>Listeria</taxon>
    </lineage>
</organism>
<feature type="chain" id="PRO_5039178483" description="Lipoprotein" evidence="2">
    <location>
        <begin position="29"/>
        <end position="63"/>
    </location>
</feature>
<keyword evidence="2" id="KW-0732">Signal</keyword>
<evidence type="ECO:0000256" key="2">
    <source>
        <dbReference type="SAM" id="SignalP"/>
    </source>
</evidence>
<feature type="region of interest" description="Disordered" evidence="1">
    <location>
        <begin position="31"/>
        <end position="63"/>
    </location>
</feature>
<evidence type="ECO:0000256" key="1">
    <source>
        <dbReference type="SAM" id="MobiDB-lite"/>
    </source>
</evidence>
<feature type="compositionally biased region" description="Basic and acidic residues" evidence="1">
    <location>
        <begin position="41"/>
        <end position="63"/>
    </location>
</feature>
<dbReference type="AlphaFoldDB" id="W7DAW5"/>
<dbReference type="RefSeq" id="WP_036065323.1">
    <property type="nucleotide sequence ID" value="NZ_AODM01000082.1"/>
</dbReference>
<dbReference type="Proteomes" id="UP000019241">
    <property type="component" value="Unassembled WGS sequence"/>
</dbReference>